<evidence type="ECO:0000256" key="1">
    <source>
        <dbReference type="SAM" id="SignalP"/>
    </source>
</evidence>
<gene>
    <name evidence="2" type="ORF">WL88_18795</name>
</gene>
<evidence type="ECO:0000313" key="2">
    <source>
        <dbReference type="EMBL" id="KWF51934.1"/>
    </source>
</evidence>
<sequence>MMIKYIPVIAMSMLSLSAMAVQKDITVVADVDPTLELLQPDGSALPSTLRLSYVPGSGLQKQSVQTKIFSNDASRDLQVRLAVEPQLVSVTNTSAEPIPLSVAYGGKELNVTPITIKASDVFTDASATSTTNMPLEIKPSKASVITTAGSYQGVVSIVLTQAAKAVAPPSK</sequence>
<dbReference type="InterPro" id="IPR007540">
    <property type="entry name" value="Fimbrial_CS1-type"/>
</dbReference>
<dbReference type="RefSeq" id="WP_059595281.1">
    <property type="nucleotide sequence ID" value="NZ_CP013363.1"/>
</dbReference>
<organism evidence="2 3">
    <name type="scientific">Burkholderia diffusa</name>
    <dbReference type="NCBI Taxonomy" id="488732"/>
    <lineage>
        <taxon>Bacteria</taxon>
        <taxon>Pseudomonadati</taxon>
        <taxon>Pseudomonadota</taxon>
        <taxon>Betaproteobacteria</taxon>
        <taxon>Burkholderiales</taxon>
        <taxon>Burkholderiaceae</taxon>
        <taxon>Burkholderia</taxon>
        <taxon>Burkholderia cepacia complex</taxon>
    </lineage>
</organism>
<dbReference type="Gene3D" id="2.60.40.2040">
    <property type="entry name" value="CFA/I fimbrial subunit E, pilin domain"/>
    <property type="match status" value="1"/>
</dbReference>
<dbReference type="Proteomes" id="UP000063236">
    <property type="component" value="Unassembled WGS sequence"/>
</dbReference>
<dbReference type="GO" id="GO:0009289">
    <property type="term" value="C:pilus"/>
    <property type="evidence" value="ECO:0007669"/>
    <property type="project" value="InterPro"/>
</dbReference>
<name>A0AAW3PF56_9BURK</name>
<dbReference type="EMBL" id="LPJV01000036">
    <property type="protein sequence ID" value="KWF51934.1"/>
    <property type="molecule type" value="Genomic_DNA"/>
</dbReference>
<feature type="chain" id="PRO_5043318697" evidence="1">
    <location>
        <begin position="21"/>
        <end position="171"/>
    </location>
</feature>
<evidence type="ECO:0000313" key="3">
    <source>
        <dbReference type="Proteomes" id="UP000063236"/>
    </source>
</evidence>
<dbReference type="Pfam" id="PF04449">
    <property type="entry name" value="Fimbrial_CS1"/>
    <property type="match status" value="1"/>
</dbReference>
<dbReference type="AlphaFoldDB" id="A0AAW3PF56"/>
<keyword evidence="1" id="KW-0732">Signal</keyword>
<reference evidence="2 3" key="1">
    <citation type="submission" date="2015-11" db="EMBL/GenBank/DDBJ databases">
        <title>Expanding the genomic diversity of Burkholderia species for the development of highly accurate diagnostics.</title>
        <authorList>
            <person name="Sahl J."/>
            <person name="Keim P."/>
            <person name="Wagner D."/>
        </authorList>
    </citation>
    <scope>NUCLEOTIDE SEQUENCE [LARGE SCALE GENOMIC DNA]</scope>
    <source>
        <strain evidence="2 3">MSMB378WGS</strain>
    </source>
</reference>
<feature type="signal peptide" evidence="1">
    <location>
        <begin position="1"/>
        <end position="20"/>
    </location>
</feature>
<proteinExistence type="predicted"/>
<dbReference type="KEGG" id="bdf:WI26_18170"/>
<comment type="caution">
    <text evidence="2">The sequence shown here is derived from an EMBL/GenBank/DDBJ whole genome shotgun (WGS) entry which is preliminary data.</text>
</comment>
<protein>
    <submittedName>
        <fullName evidence="2">Cro/Cl family transcriptional regulator</fullName>
    </submittedName>
</protein>
<accession>A0AAW3PF56</accession>